<keyword evidence="2" id="KW-1133">Transmembrane helix</keyword>
<protein>
    <submittedName>
        <fullName evidence="3">Uncharacterized protein</fullName>
    </submittedName>
</protein>
<name>A0ABY9PHL5_9GAMM</name>
<evidence type="ECO:0000313" key="4">
    <source>
        <dbReference type="Proteomes" id="UP001229313"/>
    </source>
</evidence>
<proteinExistence type="predicted"/>
<dbReference type="RefSeq" id="WP_309153435.1">
    <property type="nucleotide sequence ID" value="NZ_CP133568.1"/>
</dbReference>
<feature type="region of interest" description="Disordered" evidence="1">
    <location>
        <begin position="91"/>
        <end position="130"/>
    </location>
</feature>
<dbReference type="EMBL" id="CP133568">
    <property type="protein sequence ID" value="WMT05337.1"/>
    <property type="molecule type" value="Genomic_DNA"/>
</dbReference>
<feature type="transmembrane region" description="Helical" evidence="2">
    <location>
        <begin position="146"/>
        <end position="164"/>
    </location>
</feature>
<keyword evidence="4" id="KW-1185">Reference proteome</keyword>
<reference evidence="3 4" key="1">
    <citation type="submission" date="2023-08" db="EMBL/GenBank/DDBJ databases">
        <title>The whole genome sequence of Lysobacter yananisis.</title>
        <authorList>
            <person name="Sun H."/>
        </authorList>
    </citation>
    <scope>NUCLEOTIDE SEQUENCE [LARGE SCALE GENOMIC DNA]</scope>
    <source>
        <strain evidence="3 4">SNNU513</strain>
    </source>
</reference>
<evidence type="ECO:0000256" key="2">
    <source>
        <dbReference type="SAM" id="Phobius"/>
    </source>
</evidence>
<keyword evidence="2" id="KW-0472">Membrane</keyword>
<evidence type="ECO:0000256" key="1">
    <source>
        <dbReference type="SAM" id="MobiDB-lite"/>
    </source>
</evidence>
<evidence type="ECO:0000313" key="3">
    <source>
        <dbReference type="EMBL" id="WMT05337.1"/>
    </source>
</evidence>
<keyword evidence="2" id="KW-0812">Transmembrane</keyword>
<accession>A0ABY9PHL5</accession>
<organism evidence="3 4">
    <name type="scientific">Lysobacter yananisis</name>
    <dbReference type="NCBI Taxonomy" id="1003114"/>
    <lineage>
        <taxon>Bacteria</taxon>
        <taxon>Pseudomonadati</taxon>
        <taxon>Pseudomonadota</taxon>
        <taxon>Gammaproteobacteria</taxon>
        <taxon>Lysobacterales</taxon>
        <taxon>Lysobacteraceae</taxon>
        <taxon>Lysobacter</taxon>
    </lineage>
</organism>
<gene>
    <name evidence="3" type="ORF">RDV84_10970</name>
</gene>
<sequence length="213" mass="22670">MDFAHRGCAPADGFMASATGARAPGATTPMPAAVARRMRSRGATSMRMHLENCEETHSSNTTPIACARTPREISGIDTSERLHRVALHALRRQPGAPKPEAGRTAGCPFPSCGREPQAAHSPVGERDSSDITSWSKQFMHRTTMKVMAAALFAIGVAIGGVASAEPVPGQSCSPNGKSETAVHGNWRYYYRCTGNKWMLEKVCPIGGGICYAP</sequence>
<dbReference type="Proteomes" id="UP001229313">
    <property type="component" value="Chromosome"/>
</dbReference>